<reference evidence="1" key="2">
    <citation type="submission" date="2020-11" db="EMBL/GenBank/DDBJ databases">
        <authorList>
            <person name="McCartney M.A."/>
            <person name="Auch B."/>
            <person name="Kono T."/>
            <person name="Mallez S."/>
            <person name="Becker A."/>
            <person name="Gohl D.M."/>
            <person name="Silverstein K.A.T."/>
            <person name="Koren S."/>
            <person name="Bechman K.B."/>
            <person name="Herman A."/>
            <person name="Abrahante J.E."/>
            <person name="Garbe J."/>
        </authorList>
    </citation>
    <scope>NUCLEOTIDE SEQUENCE</scope>
    <source>
        <strain evidence="1">Duluth1</strain>
        <tissue evidence="1">Whole animal</tissue>
    </source>
</reference>
<dbReference type="AlphaFoldDB" id="A0A9D4S2Y9"/>
<gene>
    <name evidence="1" type="ORF">DPMN_012591</name>
</gene>
<proteinExistence type="predicted"/>
<organism evidence="1 2">
    <name type="scientific">Dreissena polymorpha</name>
    <name type="common">Zebra mussel</name>
    <name type="synonym">Mytilus polymorpha</name>
    <dbReference type="NCBI Taxonomy" id="45954"/>
    <lineage>
        <taxon>Eukaryota</taxon>
        <taxon>Metazoa</taxon>
        <taxon>Spiralia</taxon>
        <taxon>Lophotrochozoa</taxon>
        <taxon>Mollusca</taxon>
        <taxon>Bivalvia</taxon>
        <taxon>Autobranchia</taxon>
        <taxon>Heteroconchia</taxon>
        <taxon>Euheterodonta</taxon>
        <taxon>Imparidentia</taxon>
        <taxon>Neoheterodontei</taxon>
        <taxon>Myida</taxon>
        <taxon>Dreissenoidea</taxon>
        <taxon>Dreissenidae</taxon>
        <taxon>Dreissena</taxon>
    </lineage>
</organism>
<reference evidence="1" key="1">
    <citation type="journal article" date="2019" name="bioRxiv">
        <title>The Genome of the Zebra Mussel, Dreissena polymorpha: A Resource for Invasive Species Research.</title>
        <authorList>
            <person name="McCartney M.A."/>
            <person name="Auch B."/>
            <person name="Kono T."/>
            <person name="Mallez S."/>
            <person name="Zhang Y."/>
            <person name="Obille A."/>
            <person name="Becker A."/>
            <person name="Abrahante J.E."/>
            <person name="Garbe J."/>
            <person name="Badalamenti J.P."/>
            <person name="Herman A."/>
            <person name="Mangelson H."/>
            <person name="Liachko I."/>
            <person name="Sullivan S."/>
            <person name="Sone E.D."/>
            <person name="Koren S."/>
            <person name="Silverstein K.A.T."/>
            <person name="Beckman K.B."/>
            <person name="Gohl D.M."/>
        </authorList>
    </citation>
    <scope>NUCLEOTIDE SEQUENCE</scope>
    <source>
        <strain evidence="1">Duluth1</strain>
        <tissue evidence="1">Whole animal</tissue>
    </source>
</reference>
<protein>
    <submittedName>
        <fullName evidence="1">Uncharacterized protein</fullName>
    </submittedName>
</protein>
<comment type="caution">
    <text evidence="1">The sequence shown here is derived from an EMBL/GenBank/DDBJ whole genome shotgun (WGS) entry which is preliminary data.</text>
</comment>
<evidence type="ECO:0000313" key="2">
    <source>
        <dbReference type="Proteomes" id="UP000828390"/>
    </source>
</evidence>
<name>A0A9D4S2Y9_DREPO</name>
<evidence type="ECO:0000313" key="1">
    <source>
        <dbReference type="EMBL" id="KAH3888553.1"/>
    </source>
</evidence>
<keyword evidence="2" id="KW-1185">Reference proteome</keyword>
<sequence>MEVCDVSQYRGDNNVVTSPSMYRMQRDRFHTDPDMFQYTSCHYLAIPTEERFSGRASTLVASAMRNSTRTVYDALWKLFSDW</sequence>
<dbReference type="Proteomes" id="UP000828390">
    <property type="component" value="Unassembled WGS sequence"/>
</dbReference>
<accession>A0A9D4S2Y9</accession>
<dbReference type="EMBL" id="JAIWYP010000001">
    <property type="protein sequence ID" value="KAH3888553.1"/>
    <property type="molecule type" value="Genomic_DNA"/>
</dbReference>